<gene>
    <name evidence="3" type="ORF">GTA08_BOTSDO00022</name>
</gene>
<reference evidence="3" key="1">
    <citation type="submission" date="2020-04" db="EMBL/GenBank/DDBJ databases">
        <title>Genome Assembly and Annotation of Botryosphaeria dothidea sdau 11-99, a Latent Pathogen of Apple Fruit Ring Rot in China.</title>
        <authorList>
            <person name="Yu C."/>
            <person name="Diao Y."/>
            <person name="Lu Q."/>
            <person name="Zhao J."/>
            <person name="Cui S."/>
            <person name="Peng C."/>
            <person name="He B."/>
            <person name="Liu H."/>
        </authorList>
    </citation>
    <scope>NUCLEOTIDE SEQUENCE [LARGE SCALE GENOMIC DNA]</scope>
    <source>
        <strain evidence="3">Sdau11-99</strain>
    </source>
</reference>
<sequence>MAGLPELKHLVKTTHKEEYPSISPTNPANSAKGKTVFVTGGATGIGYATARAFALAGASTVIIVARRPETLKEKAAELSAEVPSTNILTYPLDITNESAVKDVFHDLRQNRLPADKDIDILVLSAAAIDSGTPALSYIPAQLHAAFSTNVFGNLNVVRAFLAPVDAAASNSTAKVVLDVSTHSVYERYPTQALYSASKAAFTQYMRHVAAEYAGSGVRVHSFHPGGVMTDAVRRAGYGELAYPWDDVSLPAGLAVWLASPAAAFLSGRFVLSNWDVDELVALKGAFERDADLGKIVLKVKPDA</sequence>
<evidence type="ECO:0000256" key="1">
    <source>
        <dbReference type="ARBA" id="ARBA00006484"/>
    </source>
</evidence>
<keyword evidence="4" id="KW-1185">Reference proteome</keyword>
<evidence type="ECO:0000256" key="2">
    <source>
        <dbReference type="ARBA" id="ARBA00023002"/>
    </source>
</evidence>
<name>A0A8H4J5Q5_9PEZI</name>
<evidence type="ECO:0000313" key="3">
    <source>
        <dbReference type="EMBL" id="KAF4313231.1"/>
    </source>
</evidence>
<dbReference type="PANTHER" id="PTHR42901:SF1">
    <property type="entry name" value="ALCOHOL DEHYDROGENASE"/>
    <property type="match status" value="1"/>
</dbReference>
<organism evidence="3 4">
    <name type="scientific">Botryosphaeria dothidea</name>
    <dbReference type="NCBI Taxonomy" id="55169"/>
    <lineage>
        <taxon>Eukaryota</taxon>
        <taxon>Fungi</taxon>
        <taxon>Dikarya</taxon>
        <taxon>Ascomycota</taxon>
        <taxon>Pezizomycotina</taxon>
        <taxon>Dothideomycetes</taxon>
        <taxon>Dothideomycetes incertae sedis</taxon>
        <taxon>Botryosphaeriales</taxon>
        <taxon>Botryosphaeriaceae</taxon>
        <taxon>Botryosphaeria</taxon>
    </lineage>
</organism>
<dbReference type="OrthoDB" id="1933717at2759"/>
<comment type="caution">
    <text evidence="3">The sequence shown here is derived from an EMBL/GenBank/DDBJ whole genome shotgun (WGS) entry which is preliminary data.</text>
</comment>
<evidence type="ECO:0000313" key="4">
    <source>
        <dbReference type="Proteomes" id="UP000572817"/>
    </source>
</evidence>
<accession>A0A8H4J5Q5</accession>
<dbReference type="EMBL" id="WWBZ02000001">
    <property type="protein sequence ID" value="KAF4313231.1"/>
    <property type="molecule type" value="Genomic_DNA"/>
</dbReference>
<dbReference type="CDD" id="cd05233">
    <property type="entry name" value="SDR_c"/>
    <property type="match status" value="1"/>
</dbReference>
<proteinExistence type="inferred from homology"/>
<dbReference type="PANTHER" id="PTHR42901">
    <property type="entry name" value="ALCOHOL DEHYDROGENASE"/>
    <property type="match status" value="1"/>
</dbReference>
<dbReference type="InterPro" id="IPR002347">
    <property type="entry name" value="SDR_fam"/>
</dbReference>
<dbReference type="GO" id="GO:0016491">
    <property type="term" value="F:oxidoreductase activity"/>
    <property type="evidence" value="ECO:0007669"/>
    <property type="project" value="UniProtKB-KW"/>
</dbReference>
<comment type="similarity">
    <text evidence="1">Belongs to the short-chain dehydrogenases/reductases (SDR) family.</text>
</comment>
<dbReference type="PRINTS" id="PR00081">
    <property type="entry name" value="GDHRDH"/>
</dbReference>
<protein>
    <submittedName>
        <fullName evidence="3">NAD(P)-binding protein</fullName>
    </submittedName>
</protein>
<dbReference type="Proteomes" id="UP000572817">
    <property type="component" value="Unassembled WGS sequence"/>
</dbReference>
<dbReference type="Pfam" id="PF00106">
    <property type="entry name" value="adh_short"/>
    <property type="match status" value="1"/>
</dbReference>
<dbReference type="AlphaFoldDB" id="A0A8H4J5Q5"/>
<keyword evidence="2" id="KW-0560">Oxidoreductase</keyword>
<dbReference type="Gene3D" id="3.40.50.720">
    <property type="entry name" value="NAD(P)-binding Rossmann-like Domain"/>
    <property type="match status" value="1"/>
</dbReference>
<dbReference type="InterPro" id="IPR036291">
    <property type="entry name" value="NAD(P)-bd_dom_sf"/>
</dbReference>
<dbReference type="SUPFAM" id="SSF51735">
    <property type="entry name" value="NAD(P)-binding Rossmann-fold domains"/>
    <property type="match status" value="1"/>
</dbReference>